<dbReference type="EMBL" id="CP037867">
    <property type="protein sequence ID" value="QBM26381.1"/>
    <property type="molecule type" value="Genomic_DNA"/>
</dbReference>
<dbReference type="InterPro" id="IPR017941">
    <property type="entry name" value="Rieske_2Fe-2S"/>
</dbReference>
<dbReference type="GO" id="GO:0051537">
    <property type="term" value="F:2 iron, 2 sulfur cluster binding"/>
    <property type="evidence" value="ECO:0007669"/>
    <property type="project" value="UniProtKB-KW"/>
</dbReference>
<evidence type="ECO:0000256" key="3">
    <source>
        <dbReference type="ARBA" id="ARBA00023002"/>
    </source>
</evidence>
<keyword evidence="9" id="KW-1185">Reference proteome</keyword>
<evidence type="ECO:0000313" key="8">
    <source>
        <dbReference type="EMBL" id="QBM26381.1"/>
    </source>
</evidence>
<protein>
    <submittedName>
        <fullName evidence="8">Toluene-4-sulfonate monooxygenase system iron-sulfur subunit TsaM1</fullName>
        <ecNumber evidence="8">1.14.14.-</ecNumber>
    </submittedName>
</protein>
<dbReference type="InterPro" id="IPR050584">
    <property type="entry name" value="Cholesterol_7-desaturase"/>
</dbReference>
<dbReference type="Gene3D" id="2.102.10.10">
    <property type="entry name" value="Rieske [2Fe-2S] iron-sulphur domain"/>
    <property type="match status" value="1"/>
</dbReference>
<dbReference type="AlphaFoldDB" id="A0A4P6WYE1"/>
<keyword evidence="1" id="KW-0001">2Fe-2S</keyword>
<dbReference type="Pfam" id="PF00355">
    <property type="entry name" value="Rieske"/>
    <property type="match status" value="1"/>
</dbReference>
<proteinExistence type="predicted"/>
<evidence type="ECO:0000256" key="4">
    <source>
        <dbReference type="ARBA" id="ARBA00023004"/>
    </source>
</evidence>
<accession>A0A4P6WYE1</accession>
<dbReference type="SUPFAM" id="SSF50022">
    <property type="entry name" value="ISP domain"/>
    <property type="match status" value="1"/>
</dbReference>
<dbReference type="InterPro" id="IPR036922">
    <property type="entry name" value="Rieske_2Fe-2S_sf"/>
</dbReference>
<keyword evidence="4" id="KW-0408">Iron</keyword>
<evidence type="ECO:0000256" key="6">
    <source>
        <dbReference type="SAM" id="MobiDB-lite"/>
    </source>
</evidence>
<evidence type="ECO:0000313" key="9">
    <source>
        <dbReference type="Proteomes" id="UP000293912"/>
    </source>
</evidence>
<keyword evidence="2" id="KW-0479">Metal-binding</keyword>
<keyword evidence="3 8" id="KW-0560">Oxidoreductase</keyword>
<feature type="region of interest" description="Disordered" evidence="6">
    <location>
        <begin position="1"/>
        <end position="21"/>
    </location>
</feature>
<dbReference type="Pfam" id="PF19112">
    <property type="entry name" value="VanA_C"/>
    <property type="match status" value="1"/>
</dbReference>
<name>A0A4P6WYE1_HYDPS</name>
<sequence>MDAPTRTTASIPIHTHPSGNPVGKPDTPYLLNCWYVAAMSRELGAEAMLTRQLLDTSVLMYRKADGTPVAMHDRCPHRFVPLSMGERHGDDVVCKYHALRFDCSGQCTHNPHGTGRIPAAAKVRTFPLLEKYGFVWIWMGDEPADAAKLPDFSELDNGPATGVAHTYMPMKANYELIIDNVMDLSHIDHVHGEIITTRGQLSPLIPPVKEDNNTVNARWEWRQTPAMMIFANFLPDPTAEARGFFDITWSAPANIQLSVGAIQGEGALDLNDTVGQYDLHTCTPASATESHYFFATRRNHIVDDGEYNRMKIEAMHNAFVTEDGPIIEAVQKEMNTNDFFSLNPVLMSNDAAPVRVRRLLARLIAQQSRG</sequence>
<keyword evidence="5" id="KW-0411">Iron-sulfur</keyword>
<evidence type="ECO:0000259" key="7">
    <source>
        <dbReference type="PROSITE" id="PS51296"/>
    </source>
</evidence>
<evidence type="ECO:0000256" key="5">
    <source>
        <dbReference type="ARBA" id="ARBA00023014"/>
    </source>
</evidence>
<dbReference type="PANTHER" id="PTHR21266">
    <property type="entry name" value="IRON-SULFUR DOMAIN CONTAINING PROTEIN"/>
    <property type="match status" value="1"/>
</dbReference>
<organism evidence="8 9">
    <name type="scientific">Hydrogenophaga pseudoflava</name>
    <name type="common">Pseudomonas carboxydoflava</name>
    <dbReference type="NCBI Taxonomy" id="47421"/>
    <lineage>
        <taxon>Bacteria</taxon>
        <taxon>Pseudomonadati</taxon>
        <taxon>Pseudomonadota</taxon>
        <taxon>Betaproteobacteria</taxon>
        <taxon>Burkholderiales</taxon>
        <taxon>Comamonadaceae</taxon>
        <taxon>Hydrogenophaga</taxon>
    </lineage>
</organism>
<dbReference type="PANTHER" id="PTHR21266:SF60">
    <property type="entry name" value="3-KETOSTEROID-9-ALPHA-MONOOXYGENASE, OXYGENASE COMPONENT"/>
    <property type="match status" value="1"/>
</dbReference>
<dbReference type="EC" id="1.14.14.-" evidence="8"/>
<reference evidence="8 9" key="1">
    <citation type="submission" date="2019-03" db="EMBL/GenBank/DDBJ databases">
        <authorList>
            <person name="Sebastian G."/>
            <person name="Baumann P."/>
            <person name="Ruckert C."/>
            <person name="Kalinowski J."/>
            <person name="Nebel B."/>
            <person name="Takors R."/>
            <person name="Blombach B."/>
        </authorList>
    </citation>
    <scope>NUCLEOTIDE SEQUENCE [LARGE SCALE GENOMIC DNA]</scope>
    <source>
        <strain evidence="8 9">DSM 1084</strain>
    </source>
</reference>
<dbReference type="SUPFAM" id="SSF55961">
    <property type="entry name" value="Bet v1-like"/>
    <property type="match status" value="1"/>
</dbReference>
<dbReference type="GO" id="GO:0004497">
    <property type="term" value="F:monooxygenase activity"/>
    <property type="evidence" value="ECO:0007669"/>
    <property type="project" value="UniProtKB-KW"/>
</dbReference>
<evidence type="ECO:0000256" key="2">
    <source>
        <dbReference type="ARBA" id="ARBA00022723"/>
    </source>
</evidence>
<dbReference type="KEGG" id="hpse:HPF_01730"/>
<evidence type="ECO:0000256" key="1">
    <source>
        <dbReference type="ARBA" id="ARBA00022714"/>
    </source>
</evidence>
<dbReference type="GO" id="GO:0046872">
    <property type="term" value="F:metal ion binding"/>
    <property type="evidence" value="ECO:0007669"/>
    <property type="project" value="UniProtKB-KW"/>
</dbReference>
<gene>
    <name evidence="8" type="primary">tsaM1</name>
    <name evidence="8" type="ORF">HPF_01730</name>
</gene>
<feature type="domain" description="Rieske" evidence="7">
    <location>
        <begin position="34"/>
        <end position="137"/>
    </location>
</feature>
<keyword evidence="8" id="KW-0503">Monooxygenase</keyword>
<dbReference type="RefSeq" id="WP_133155585.1">
    <property type="nucleotide sequence ID" value="NZ_CP037867.1"/>
</dbReference>
<dbReference type="PROSITE" id="PS51296">
    <property type="entry name" value="RIESKE"/>
    <property type="match status" value="1"/>
</dbReference>
<dbReference type="InterPro" id="IPR044043">
    <property type="entry name" value="VanA_C_cat"/>
</dbReference>
<dbReference type="Proteomes" id="UP000293912">
    <property type="component" value="Chromosome"/>
</dbReference>
<feature type="compositionally biased region" description="Polar residues" evidence="6">
    <location>
        <begin position="1"/>
        <end position="10"/>
    </location>
</feature>
<dbReference type="Gene3D" id="3.90.380.10">
    <property type="entry name" value="Naphthalene 1,2-dioxygenase Alpha Subunit, Chain A, domain 1"/>
    <property type="match status" value="1"/>
</dbReference>